<dbReference type="InterPro" id="IPR042070">
    <property type="entry name" value="PucR_C-HTH_sf"/>
</dbReference>
<accession>A0AAN0T5G7</accession>
<organism evidence="2 3">
    <name type="scientific">Heyndrickxia coagulans</name>
    <name type="common">Weizmannia coagulans</name>
    <dbReference type="NCBI Taxonomy" id="1398"/>
    <lineage>
        <taxon>Bacteria</taxon>
        <taxon>Bacillati</taxon>
        <taxon>Bacillota</taxon>
        <taxon>Bacilli</taxon>
        <taxon>Bacillales</taxon>
        <taxon>Bacillaceae</taxon>
        <taxon>Heyndrickxia</taxon>
    </lineage>
</organism>
<dbReference type="InterPro" id="IPR051448">
    <property type="entry name" value="CdaR-like_regulators"/>
</dbReference>
<dbReference type="PANTHER" id="PTHR33744:SF1">
    <property type="entry name" value="DNA-BINDING TRANSCRIPTIONAL ACTIVATOR ADER"/>
    <property type="match status" value="1"/>
</dbReference>
<feature type="domain" description="PucR C-terminal helix-turn-helix" evidence="1">
    <location>
        <begin position="32"/>
        <end position="90"/>
    </location>
</feature>
<keyword evidence="3" id="KW-1185">Reference proteome</keyword>
<dbReference type="PANTHER" id="PTHR33744">
    <property type="entry name" value="CARBOHYDRATE DIACID REGULATOR"/>
    <property type="match status" value="1"/>
</dbReference>
<dbReference type="AlphaFoldDB" id="A0AAN0T5G7"/>
<sequence length="108" mass="12817">MLLGEKNEYVETFIYDQLGPVLEYDAKMNASLLTTLEVYLKNRGRKKETANELFIVRQTLYHRLEKIEELLGYQFMEPARRLALETAILAYHIYQSGHTHFNLEDYQL</sequence>
<evidence type="ECO:0000313" key="2">
    <source>
        <dbReference type="EMBL" id="AJO21351.1"/>
    </source>
</evidence>
<dbReference type="EMBL" id="CP010525">
    <property type="protein sequence ID" value="AJO21351.1"/>
    <property type="molecule type" value="Genomic_DNA"/>
</dbReference>
<dbReference type="Pfam" id="PF13556">
    <property type="entry name" value="HTH_30"/>
    <property type="match status" value="1"/>
</dbReference>
<dbReference type="RefSeq" id="WP_157660069.1">
    <property type="nucleotide sequence ID" value="NZ_CP104390.1"/>
</dbReference>
<name>A0AAN0T5G7_HEYCO</name>
<evidence type="ECO:0000313" key="3">
    <source>
        <dbReference type="Proteomes" id="UP000032024"/>
    </source>
</evidence>
<gene>
    <name evidence="2" type="ORF">SB48_HM08orf00853</name>
</gene>
<dbReference type="Proteomes" id="UP000032024">
    <property type="component" value="Chromosome"/>
</dbReference>
<dbReference type="InterPro" id="IPR025736">
    <property type="entry name" value="PucR_C-HTH_dom"/>
</dbReference>
<reference evidence="3" key="1">
    <citation type="submission" date="2015-01" db="EMBL/GenBank/DDBJ databases">
        <title>Comparative genome analysis of Bacillus coagulans HM-08, Clostridium butyricum HM-68, Bacillus subtilis HM-66 and Bacillus paralicheniformis BL-09.</title>
        <authorList>
            <person name="Zhang H."/>
        </authorList>
    </citation>
    <scope>NUCLEOTIDE SEQUENCE [LARGE SCALE GENOMIC DNA]</scope>
    <source>
        <strain evidence="3">HM-08</strain>
    </source>
</reference>
<dbReference type="Gene3D" id="1.10.10.2840">
    <property type="entry name" value="PucR C-terminal helix-turn-helix domain"/>
    <property type="match status" value="1"/>
</dbReference>
<protein>
    <recommendedName>
        <fullName evidence="1">PucR C-terminal helix-turn-helix domain-containing protein</fullName>
    </recommendedName>
</protein>
<proteinExistence type="predicted"/>
<evidence type="ECO:0000259" key="1">
    <source>
        <dbReference type="Pfam" id="PF13556"/>
    </source>
</evidence>